<dbReference type="InterPro" id="IPR005801">
    <property type="entry name" value="ADC_synthase"/>
</dbReference>
<dbReference type="InterPro" id="IPR019999">
    <property type="entry name" value="Anth_synth_I-like"/>
</dbReference>
<dbReference type="Pfam" id="PF00425">
    <property type="entry name" value="Chorismate_bind"/>
    <property type="match status" value="1"/>
</dbReference>
<dbReference type="NCBIfam" id="NF005486">
    <property type="entry name" value="PRK07093.1"/>
    <property type="match status" value="1"/>
</dbReference>
<dbReference type="PANTHER" id="PTHR11236:SF50">
    <property type="entry name" value="AMINODEOXYCHORISMATE SYNTHASE COMPONENT 1"/>
    <property type="match status" value="1"/>
</dbReference>
<feature type="domain" description="Chorismate-utilising enzyme C-terminal" evidence="1">
    <location>
        <begin position="73"/>
        <end position="317"/>
    </location>
</feature>
<dbReference type="EC" id="2.6.1.85" evidence="2"/>
<dbReference type="PANTHER" id="PTHR11236">
    <property type="entry name" value="AMINOBENZOATE/ANTHRANILATE SYNTHASE"/>
    <property type="match status" value="1"/>
</dbReference>
<organism evidence="2 3">
    <name type="scientific">Maribellus comscasis</name>
    <dbReference type="NCBI Taxonomy" id="2681766"/>
    <lineage>
        <taxon>Bacteria</taxon>
        <taxon>Pseudomonadati</taxon>
        <taxon>Bacteroidota</taxon>
        <taxon>Bacteroidia</taxon>
        <taxon>Marinilabiliales</taxon>
        <taxon>Prolixibacteraceae</taxon>
        <taxon>Maribellus</taxon>
    </lineage>
</organism>
<protein>
    <submittedName>
        <fullName evidence="2">Aminodeoxychorismate synthase component I</fullName>
        <ecNumber evidence="2">2.6.1.85</ecNumber>
    </submittedName>
</protein>
<proteinExistence type="predicted"/>
<dbReference type="SUPFAM" id="SSF56322">
    <property type="entry name" value="ADC synthase"/>
    <property type="match status" value="1"/>
</dbReference>
<dbReference type="KEGG" id="mcos:GM418_18070"/>
<sequence length="323" mass="36834">MKKKGDIKNQMNRMGKSGEAFIFLIDFEMKNAVVSALPESSEKIWFKIPGHSNIPFSTSGKSLQKWKTKPVTFEKYKAGFDLIKQHIFGGDTYLLNYTQPTEIETNLTLDDIFYLSSAKYKILLKNQFVCFSPETFIKIENGKVFSFPMKGTIDAAIKNSEKKILEDTKEKAEHNTIVDLIRNDLSLIAENVSVDKFRYLELIKTNQKNLWQVSSQISGDLPKDYCENIGNIIFSQLPAGSVSGAPKKKTVEIIKNTEKYDRGYYTGVFGYFNGKNLDSCVLIRFIENINGRLFYKSGGGITFMSELENEYEELLKKVYVPIV</sequence>
<dbReference type="PRINTS" id="PR00095">
    <property type="entry name" value="ANTSNTHASEI"/>
</dbReference>
<dbReference type="AlphaFoldDB" id="A0A6I6K918"/>
<dbReference type="GO" id="GO:0000162">
    <property type="term" value="P:L-tryptophan biosynthetic process"/>
    <property type="evidence" value="ECO:0007669"/>
    <property type="project" value="TreeGrafter"/>
</dbReference>
<keyword evidence="2" id="KW-0032">Aminotransferase</keyword>
<keyword evidence="3" id="KW-1185">Reference proteome</keyword>
<evidence type="ECO:0000313" key="2">
    <source>
        <dbReference type="EMBL" id="QGY48153.1"/>
    </source>
</evidence>
<evidence type="ECO:0000259" key="1">
    <source>
        <dbReference type="Pfam" id="PF00425"/>
    </source>
</evidence>
<reference evidence="2 3" key="1">
    <citation type="submission" date="2019-11" db="EMBL/GenBank/DDBJ databases">
        <authorList>
            <person name="Zheng R.K."/>
            <person name="Sun C.M."/>
        </authorList>
    </citation>
    <scope>NUCLEOTIDE SEQUENCE [LARGE SCALE GENOMIC DNA]</scope>
    <source>
        <strain evidence="2 3">WC007</strain>
    </source>
</reference>
<dbReference type="GO" id="GO:0046820">
    <property type="term" value="F:4-amino-4-deoxychorismate synthase activity"/>
    <property type="evidence" value="ECO:0007669"/>
    <property type="project" value="UniProtKB-EC"/>
</dbReference>
<name>A0A6I6K918_9BACT</name>
<dbReference type="InterPro" id="IPR015890">
    <property type="entry name" value="Chorismate_C"/>
</dbReference>
<dbReference type="Proteomes" id="UP000428260">
    <property type="component" value="Chromosome"/>
</dbReference>
<keyword evidence="2" id="KW-0808">Transferase</keyword>
<accession>A0A6I6K918</accession>
<dbReference type="EMBL" id="CP046401">
    <property type="protein sequence ID" value="QGY48153.1"/>
    <property type="molecule type" value="Genomic_DNA"/>
</dbReference>
<gene>
    <name evidence="2" type="ORF">GM418_18070</name>
</gene>
<evidence type="ECO:0000313" key="3">
    <source>
        <dbReference type="Proteomes" id="UP000428260"/>
    </source>
</evidence>
<dbReference type="Gene3D" id="3.60.120.10">
    <property type="entry name" value="Anthranilate synthase"/>
    <property type="match status" value="1"/>
</dbReference>